<protein>
    <submittedName>
        <fullName evidence="1">Uncharacterized protein</fullName>
    </submittedName>
</protein>
<gene>
    <name evidence="1" type="ORF">VJJ49_11990</name>
</gene>
<keyword evidence="2" id="KW-1185">Reference proteome</keyword>
<accession>A0ABU5YBR5</accession>
<proteinExistence type="predicted"/>
<evidence type="ECO:0000313" key="1">
    <source>
        <dbReference type="EMBL" id="MEB3041403.1"/>
    </source>
</evidence>
<dbReference type="RefSeq" id="WP_323980004.1">
    <property type="nucleotide sequence ID" value="NZ_JAYKBV010000020.1"/>
</dbReference>
<evidence type="ECO:0000313" key="2">
    <source>
        <dbReference type="Proteomes" id="UP001324270"/>
    </source>
</evidence>
<sequence length="108" mass="12826">MRKEVLELKNIGRMPTETLEDTEGILSLIEEYDSLISNIESPISLEEAKVIISIFPEGFFYDLHWDLVRLIESFLMQNEQQYLEIINQCPSEEWKEVLNTRYINWKKG</sequence>
<reference evidence="1 2" key="1">
    <citation type="submission" date="2023-12" db="EMBL/GenBank/DDBJ databases">
        <title>Genomic sequences of Capnocytophaga and Parvimonas strains.</title>
        <authorList>
            <person name="Watt R.M."/>
            <person name="Wang M."/>
            <person name="Yang T."/>
            <person name="Tong W.M."/>
        </authorList>
    </citation>
    <scope>NUCLEOTIDE SEQUENCE [LARGE SCALE GENOMIC DNA]</scope>
    <source>
        <strain evidence="1 2">CCUG 13156</strain>
    </source>
</reference>
<organism evidence="1 2">
    <name type="scientific">Capnocytophaga gingivalis</name>
    <dbReference type="NCBI Taxonomy" id="1017"/>
    <lineage>
        <taxon>Bacteria</taxon>
        <taxon>Pseudomonadati</taxon>
        <taxon>Bacteroidota</taxon>
        <taxon>Flavobacteriia</taxon>
        <taxon>Flavobacteriales</taxon>
        <taxon>Flavobacteriaceae</taxon>
        <taxon>Capnocytophaga</taxon>
    </lineage>
</organism>
<dbReference type="EMBL" id="JAYKBV010000020">
    <property type="protein sequence ID" value="MEB3041403.1"/>
    <property type="molecule type" value="Genomic_DNA"/>
</dbReference>
<dbReference type="Proteomes" id="UP001324270">
    <property type="component" value="Unassembled WGS sequence"/>
</dbReference>
<name>A0ABU5YBR5_9FLAO</name>
<comment type="caution">
    <text evidence="1">The sequence shown here is derived from an EMBL/GenBank/DDBJ whole genome shotgun (WGS) entry which is preliminary data.</text>
</comment>